<dbReference type="PROSITE" id="PS51318">
    <property type="entry name" value="TAT"/>
    <property type="match status" value="1"/>
</dbReference>
<proteinExistence type="predicted"/>
<reference evidence="3 4" key="1">
    <citation type="submission" date="2024-06" db="EMBL/GenBank/DDBJ databases">
        <title>The Natural Products Discovery Center: Release of the First 8490 Sequenced Strains for Exploring Actinobacteria Biosynthetic Diversity.</title>
        <authorList>
            <person name="Kalkreuter E."/>
            <person name="Kautsar S.A."/>
            <person name="Yang D."/>
            <person name="Bader C.D."/>
            <person name="Teijaro C.N."/>
            <person name="Fluegel L."/>
            <person name="Davis C.M."/>
            <person name="Simpson J.R."/>
            <person name="Lauterbach L."/>
            <person name="Steele A.D."/>
            <person name="Gui C."/>
            <person name="Meng S."/>
            <person name="Li G."/>
            <person name="Viehrig K."/>
            <person name="Ye F."/>
            <person name="Su P."/>
            <person name="Kiefer A.F."/>
            <person name="Nichols A."/>
            <person name="Cepeda A.J."/>
            <person name="Yan W."/>
            <person name="Fan B."/>
            <person name="Jiang Y."/>
            <person name="Adhikari A."/>
            <person name="Zheng C.-J."/>
            <person name="Schuster L."/>
            <person name="Cowan T.M."/>
            <person name="Smanski M.J."/>
            <person name="Chevrette M.G."/>
            <person name="De Carvalho L.P.S."/>
            <person name="Shen B."/>
        </authorList>
    </citation>
    <scope>NUCLEOTIDE SEQUENCE [LARGE SCALE GENOMIC DNA]</scope>
    <source>
        <strain evidence="3 4">NPDC001694</strain>
    </source>
</reference>
<feature type="signal peptide" evidence="1">
    <location>
        <begin position="1"/>
        <end position="36"/>
    </location>
</feature>
<dbReference type="Proteomes" id="UP001490365">
    <property type="component" value="Unassembled WGS sequence"/>
</dbReference>
<dbReference type="InterPro" id="IPR029058">
    <property type="entry name" value="AB_hydrolase_fold"/>
</dbReference>
<feature type="domain" description="Carboxylesterase type B" evidence="2">
    <location>
        <begin position="42"/>
        <end position="525"/>
    </location>
</feature>
<keyword evidence="1" id="KW-0732">Signal</keyword>
<evidence type="ECO:0000256" key="1">
    <source>
        <dbReference type="SAM" id="SignalP"/>
    </source>
</evidence>
<dbReference type="SUPFAM" id="SSF53474">
    <property type="entry name" value="alpha/beta-Hydrolases"/>
    <property type="match status" value="1"/>
</dbReference>
<dbReference type="InterPro" id="IPR002018">
    <property type="entry name" value="CarbesteraseB"/>
</dbReference>
<accession>A0ABV1TQD7</accession>
<dbReference type="PANTHER" id="PTHR11559">
    <property type="entry name" value="CARBOXYLESTERASE"/>
    <property type="match status" value="1"/>
</dbReference>
<dbReference type="InterPro" id="IPR019546">
    <property type="entry name" value="TAT_signal_bac_arc"/>
</dbReference>
<dbReference type="RefSeq" id="WP_351960559.1">
    <property type="nucleotide sequence ID" value="NZ_JBEOZM010000021.1"/>
</dbReference>
<dbReference type="NCBIfam" id="TIGR01409">
    <property type="entry name" value="TAT_signal_seq"/>
    <property type="match status" value="1"/>
</dbReference>
<dbReference type="Pfam" id="PF00135">
    <property type="entry name" value="COesterase"/>
    <property type="match status" value="1"/>
</dbReference>
<dbReference type="InterPro" id="IPR050309">
    <property type="entry name" value="Type-B_Carboxylest/Lipase"/>
</dbReference>
<dbReference type="InterPro" id="IPR006311">
    <property type="entry name" value="TAT_signal"/>
</dbReference>
<feature type="chain" id="PRO_5045059831" evidence="1">
    <location>
        <begin position="37"/>
        <end position="549"/>
    </location>
</feature>
<comment type="caution">
    <text evidence="3">The sequence shown here is derived from an EMBL/GenBank/DDBJ whole genome shotgun (WGS) entry which is preliminary data.</text>
</comment>
<name>A0ABV1TQD7_9ACTN</name>
<dbReference type="EMBL" id="JBEOZM010000021">
    <property type="protein sequence ID" value="MER6272235.1"/>
    <property type="molecule type" value="Genomic_DNA"/>
</dbReference>
<sequence length="549" mass="57274">MPSAPLNRPNPLNRRGFLGAAAVAGLLGTLPTPAEARTAAATAVSTESGQVTGVQGGLRGVTVYKGIPYAGTTAGANRWRPPQPAPTWDGVRTADSWGPACPQPVTGIPGDQVPAFGEDCLNLNIWTAATGSGNGSPVLVWLYGGDRALWSGQEIYNGSLLAAKGVVVVTLDHRVGPLGGLAHPELTAESAYGGSGNWGILDVVAALEWVRRNIAAFGGDPDRVTLAGWAEGASVVHILLASRQAGGLYHRALLSSGVRYTKDPALATGPGRYRTLAAAEADGTDFAARLGAADLAALRALDADDIVSGAEADTADFGHVLDGHVLPDTYTAVLTARAETDVPVLTGVCKDANGASPELKLTLDAFRAYARSEFGPLGLADTFLDLYPADSDTTAAQQFSAYARDEERVSAFLWATQFKDTAADSSAVHTYFWTRVPPGYDDTNPVIGTAATGAFEGSDVYYLLGYLYNTDRPWTSKDYDTADTTASYVARFAATGDPNGGSLANWPALATDTPRTMELGANSGTIAVADSDAKLAFLTTYLESQTTEF</sequence>
<gene>
    <name evidence="3" type="ORF">ABT211_33880</name>
</gene>
<keyword evidence="4" id="KW-1185">Reference proteome</keyword>
<organism evidence="3 4">
    <name type="scientific">Streptomyces sp. 900105755</name>
    <dbReference type="NCBI Taxonomy" id="3154389"/>
    <lineage>
        <taxon>Bacteria</taxon>
        <taxon>Bacillati</taxon>
        <taxon>Actinomycetota</taxon>
        <taxon>Actinomycetes</taxon>
        <taxon>Kitasatosporales</taxon>
        <taxon>Streptomycetaceae</taxon>
        <taxon>Streptomyces</taxon>
    </lineage>
</organism>
<evidence type="ECO:0000313" key="3">
    <source>
        <dbReference type="EMBL" id="MER6272235.1"/>
    </source>
</evidence>
<evidence type="ECO:0000259" key="2">
    <source>
        <dbReference type="Pfam" id="PF00135"/>
    </source>
</evidence>
<protein>
    <submittedName>
        <fullName evidence="3">Carboxylesterase family protein</fullName>
    </submittedName>
</protein>
<dbReference type="Gene3D" id="3.40.50.1820">
    <property type="entry name" value="alpha/beta hydrolase"/>
    <property type="match status" value="1"/>
</dbReference>
<evidence type="ECO:0000313" key="4">
    <source>
        <dbReference type="Proteomes" id="UP001490365"/>
    </source>
</evidence>